<accession>A0ABW1PM40</accession>
<evidence type="ECO:0000313" key="1">
    <source>
        <dbReference type="EMBL" id="MFC6096495.1"/>
    </source>
</evidence>
<dbReference type="GO" id="GO:0008253">
    <property type="term" value="F:5'-nucleotidase activity"/>
    <property type="evidence" value="ECO:0007669"/>
    <property type="project" value="UniProtKB-EC"/>
</dbReference>
<dbReference type="RefSeq" id="WP_379791347.1">
    <property type="nucleotide sequence ID" value="NZ_JBHSQB010000006.1"/>
</dbReference>
<dbReference type="InterPro" id="IPR011951">
    <property type="entry name" value="HAD-SF_hydro_IA_YjjG/PynA"/>
</dbReference>
<proteinExistence type="predicted"/>
<dbReference type="Pfam" id="PF13419">
    <property type="entry name" value="HAD_2"/>
    <property type="match status" value="1"/>
</dbReference>
<evidence type="ECO:0000313" key="2">
    <source>
        <dbReference type="Proteomes" id="UP001596287"/>
    </source>
</evidence>
<dbReference type="InterPro" id="IPR023198">
    <property type="entry name" value="PGP-like_dom2"/>
</dbReference>
<name>A0ABW1PM40_9FLAO</name>
<dbReference type="Gene3D" id="3.40.50.1000">
    <property type="entry name" value="HAD superfamily/HAD-like"/>
    <property type="match status" value="1"/>
</dbReference>
<keyword evidence="2" id="KW-1185">Reference proteome</keyword>
<dbReference type="InterPro" id="IPR052550">
    <property type="entry name" value="Pyrimidine_5'-ntase_YjjG"/>
</dbReference>
<dbReference type="NCBIfam" id="TIGR02254">
    <property type="entry name" value="YjjG_YfnB"/>
    <property type="match status" value="1"/>
</dbReference>
<dbReference type="PANTHER" id="PTHR47478:SF1">
    <property type="entry name" value="PYRIMIDINE 5'-NUCLEOTIDASE YJJG"/>
    <property type="match status" value="1"/>
</dbReference>
<dbReference type="SFLD" id="SFLDS00003">
    <property type="entry name" value="Haloacid_Dehalogenase"/>
    <property type="match status" value="1"/>
</dbReference>
<dbReference type="SFLD" id="SFLDG01129">
    <property type="entry name" value="C1.5:_HAD__Beta-PGM__Phosphata"/>
    <property type="match status" value="1"/>
</dbReference>
<dbReference type="InterPro" id="IPR036412">
    <property type="entry name" value="HAD-like_sf"/>
</dbReference>
<dbReference type="InterPro" id="IPR023214">
    <property type="entry name" value="HAD_sf"/>
</dbReference>
<organism evidence="1 2">
    <name type="scientific">Flavobacterium qiangtangense</name>
    <dbReference type="NCBI Taxonomy" id="1442595"/>
    <lineage>
        <taxon>Bacteria</taxon>
        <taxon>Pseudomonadati</taxon>
        <taxon>Bacteroidota</taxon>
        <taxon>Flavobacteriia</taxon>
        <taxon>Flavobacteriales</taxon>
        <taxon>Flavobacteriaceae</taxon>
        <taxon>Flavobacterium</taxon>
    </lineage>
</organism>
<comment type="caution">
    <text evidence="1">The sequence shown here is derived from an EMBL/GenBank/DDBJ whole genome shotgun (WGS) entry which is preliminary data.</text>
</comment>
<dbReference type="Gene3D" id="1.10.150.240">
    <property type="entry name" value="Putative phosphatase, domain 2"/>
    <property type="match status" value="1"/>
</dbReference>
<dbReference type="InterPro" id="IPR006439">
    <property type="entry name" value="HAD-SF_hydro_IA"/>
</dbReference>
<dbReference type="PANTHER" id="PTHR47478">
    <property type="match status" value="1"/>
</dbReference>
<reference evidence="2" key="1">
    <citation type="journal article" date="2019" name="Int. J. Syst. Evol. Microbiol.">
        <title>The Global Catalogue of Microorganisms (GCM) 10K type strain sequencing project: providing services to taxonomists for standard genome sequencing and annotation.</title>
        <authorList>
            <consortium name="The Broad Institute Genomics Platform"/>
            <consortium name="The Broad Institute Genome Sequencing Center for Infectious Disease"/>
            <person name="Wu L."/>
            <person name="Ma J."/>
        </authorList>
    </citation>
    <scope>NUCLEOTIDE SEQUENCE [LARGE SCALE GENOMIC DNA]</scope>
    <source>
        <strain evidence="2">CCUG 49679</strain>
    </source>
</reference>
<dbReference type="EC" id="3.1.3.5" evidence="1"/>
<gene>
    <name evidence="1" type="ORF">ACFPVY_07525</name>
</gene>
<protein>
    <submittedName>
        <fullName evidence="1">YjjG family noncanonical pyrimidine nucleotidase</fullName>
        <ecNumber evidence="1">3.1.3.5</ecNumber>
    </submittedName>
</protein>
<keyword evidence="1" id="KW-0378">Hydrolase</keyword>
<dbReference type="NCBIfam" id="TIGR01549">
    <property type="entry name" value="HAD-SF-IA-v1"/>
    <property type="match status" value="1"/>
</dbReference>
<dbReference type="SFLD" id="SFLDG01135">
    <property type="entry name" value="C1.5.6:_HAD__Beta-PGM__Phospha"/>
    <property type="match status" value="1"/>
</dbReference>
<sequence length="229" mass="26790">MLKTKISDVFFDLDHTLWDFEKNSALAFETILKKHGIRVDVAEFVAKYVPVNSRYWKLYQDDQVTQEQLRYGRLKDVFDTINYEISDETIHLLAEEYIHYLPQYNHLFEGTIELLNYLKPKYKLHIITNGFNQIQFNKLKNSNIAHYFETVTNSENAGFKKPNPQIFHYALEISKSNKETSVMIGDNFEADIEGALNVGIDAIMFNEHNIEVAEDIKQVNNLLALKNYL</sequence>
<dbReference type="InterPro" id="IPR041492">
    <property type="entry name" value="HAD_2"/>
</dbReference>
<dbReference type="SUPFAM" id="SSF56784">
    <property type="entry name" value="HAD-like"/>
    <property type="match status" value="1"/>
</dbReference>
<dbReference type="EMBL" id="JBHSQB010000006">
    <property type="protein sequence ID" value="MFC6096495.1"/>
    <property type="molecule type" value="Genomic_DNA"/>
</dbReference>
<dbReference type="Proteomes" id="UP001596287">
    <property type="component" value="Unassembled WGS sequence"/>
</dbReference>